<feature type="domain" description="DUF1540" evidence="1">
    <location>
        <begin position="4"/>
        <end position="46"/>
    </location>
</feature>
<name>A0A2K8N301_9BACL</name>
<protein>
    <submittedName>
        <fullName evidence="2">DUF1540 domain-containing protein</fullName>
    </submittedName>
</protein>
<dbReference type="Pfam" id="PF07561">
    <property type="entry name" value="DUF1540"/>
    <property type="match status" value="1"/>
</dbReference>
<evidence type="ECO:0000313" key="2">
    <source>
        <dbReference type="EMBL" id="ATY83901.1"/>
    </source>
</evidence>
<evidence type="ECO:0000313" key="3">
    <source>
        <dbReference type="EMBL" id="CAB3390605.1"/>
    </source>
</evidence>
<evidence type="ECO:0000259" key="1">
    <source>
        <dbReference type="Pfam" id="PF07561"/>
    </source>
</evidence>
<gene>
    <name evidence="3" type="ORF">COOX1_0496</name>
    <name evidence="2" type="ORF">CVV65_02085</name>
</gene>
<sequence length="61" mass="6642">MPGVKCMVEECMYNNHRGGCTAEEILIATNGNLIAGTVKGTMCSTFDFDHHTNQYGDNVSD</sequence>
<dbReference type="OrthoDB" id="1681234at2"/>
<evidence type="ECO:0000313" key="5">
    <source>
        <dbReference type="Proteomes" id="UP000502196"/>
    </source>
</evidence>
<reference evidence="3 5" key="3">
    <citation type="submission" date="2020-04" db="EMBL/GenBank/DDBJ databases">
        <authorList>
            <person name="Hogendoorn C."/>
        </authorList>
    </citation>
    <scope>NUCLEOTIDE SEQUENCE [LARGE SCALE GENOMIC DNA]</scope>
    <source>
        <strain evidence="3">COOX1</strain>
    </source>
</reference>
<dbReference type="RefSeq" id="WP_100666737.1">
    <property type="nucleotide sequence ID" value="NZ_CP024955.1"/>
</dbReference>
<dbReference type="Proteomes" id="UP000502196">
    <property type="component" value="Chromosome"/>
</dbReference>
<organism evidence="2 4">
    <name type="scientific">Kyrpidia spormannii</name>
    <dbReference type="NCBI Taxonomy" id="2055160"/>
    <lineage>
        <taxon>Bacteria</taxon>
        <taxon>Bacillati</taxon>
        <taxon>Bacillota</taxon>
        <taxon>Bacilli</taxon>
        <taxon>Bacillales</taxon>
        <taxon>Alicyclobacillaceae</taxon>
        <taxon>Kyrpidia</taxon>
    </lineage>
</organism>
<dbReference type="KEGG" id="kyr:CVV65_02085"/>
<dbReference type="InterPro" id="IPR011437">
    <property type="entry name" value="DUF1540"/>
</dbReference>
<dbReference type="Proteomes" id="UP000231932">
    <property type="component" value="Chromosome"/>
</dbReference>
<reference evidence="4" key="1">
    <citation type="submission" date="2017-11" db="EMBL/GenBank/DDBJ databases">
        <title>Complete Genome Sequence of Kyrpidia sp. Strain EA-1, a thermophilic, hydrogen-oxidizing Bacterium, isolated from the Azores.</title>
        <authorList>
            <person name="Reiner J.E."/>
            <person name="Lapp C.J."/>
            <person name="Bunk B."/>
            <person name="Gescher J."/>
        </authorList>
    </citation>
    <scope>NUCLEOTIDE SEQUENCE [LARGE SCALE GENOMIC DNA]</scope>
    <source>
        <strain evidence="4">EA-1</strain>
    </source>
</reference>
<reference evidence="2" key="2">
    <citation type="journal article" date="2018" name="Genome Announc.">
        <title>Complete Genome Sequence of Kyrpidia sp. Strain EA-1, a Thermophilic Knallgas Bacterium, Isolated from the Azores.</title>
        <authorList>
            <person name="Reiner J.E."/>
            <person name="Lapp C.J."/>
            <person name="Bunk B."/>
            <person name="Sproer C."/>
            <person name="Overmann J."/>
            <person name="Gescher J."/>
        </authorList>
    </citation>
    <scope>NUCLEOTIDE SEQUENCE</scope>
    <source>
        <strain evidence="2">EA-1</strain>
    </source>
</reference>
<dbReference type="EMBL" id="CP024955">
    <property type="protein sequence ID" value="ATY83901.1"/>
    <property type="molecule type" value="Genomic_DNA"/>
</dbReference>
<keyword evidence="4" id="KW-1185">Reference proteome</keyword>
<accession>A0A2K8N301</accession>
<evidence type="ECO:0000313" key="4">
    <source>
        <dbReference type="Proteomes" id="UP000231932"/>
    </source>
</evidence>
<proteinExistence type="predicted"/>
<dbReference type="EMBL" id="LR792683">
    <property type="protein sequence ID" value="CAB3390605.1"/>
    <property type="molecule type" value="Genomic_DNA"/>
</dbReference>
<dbReference type="AlphaFoldDB" id="A0A2K8N301"/>